<dbReference type="EMBL" id="BDIP01001610">
    <property type="protein sequence ID" value="GIQ84761.1"/>
    <property type="molecule type" value="Genomic_DNA"/>
</dbReference>
<feature type="compositionally biased region" description="Basic and acidic residues" evidence="1">
    <location>
        <begin position="233"/>
        <end position="244"/>
    </location>
</feature>
<evidence type="ECO:0000256" key="1">
    <source>
        <dbReference type="SAM" id="MobiDB-lite"/>
    </source>
</evidence>
<feature type="region of interest" description="Disordered" evidence="1">
    <location>
        <begin position="356"/>
        <end position="381"/>
    </location>
</feature>
<accession>A0A9K3GJR1</accession>
<feature type="region of interest" description="Disordered" evidence="1">
    <location>
        <begin position="490"/>
        <end position="544"/>
    </location>
</feature>
<feature type="compositionally biased region" description="Polar residues" evidence="1">
    <location>
        <begin position="533"/>
        <end position="544"/>
    </location>
</feature>
<feature type="compositionally biased region" description="Basic and acidic residues" evidence="1">
    <location>
        <begin position="394"/>
        <end position="403"/>
    </location>
</feature>
<feature type="domain" description="Ubiquitin-like" evidence="3">
    <location>
        <begin position="106"/>
        <end position="183"/>
    </location>
</feature>
<dbReference type="Pfam" id="PF00498">
    <property type="entry name" value="FHA"/>
    <property type="match status" value="1"/>
</dbReference>
<protein>
    <recommendedName>
        <fullName evidence="6">FHA domain-containing protein</fullName>
    </recommendedName>
</protein>
<comment type="caution">
    <text evidence="4">The sequence shown here is derived from an EMBL/GenBank/DDBJ whole genome shotgun (WGS) entry which is preliminary data.</text>
</comment>
<dbReference type="Proteomes" id="UP000265618">
    <property type="component" value="Unassembled WGS sequence"/>
</dbReference>
<proteinExistence type="predicted"/>
<evidence type="ECO:0000259" key="3">
    <source>
        <dbReference type="PROSITE" id="PS50053"/>
    </source>
</evidence>
<feature type="region of interest" description="Disordered" evidence="1">
    <location>
        <begin position="431"/>
        <end position="457"/>
    </location>
</feature>
<feature type="non-terminal residue" evidence="4">
    <location>
        <position position="1"/>
    </location>
</feature>
<feature type="compositionally biased region" description="Basic and acidic residues" evidence="1">
    <location>
        <begin position="444"/>
        <end position="457"/>
    </location>
</feature>
<sequence length="544" mass="59104">HSSWTRPRRSPDPLAGSTYVLVTVTGISGIHARLVVTETHCTVEDLKSRNGTALNNTRLEENVTTALPSRGTLSLAEYLLTYTIPGHPDYVEAAQRERDRVRGPSLRIEVRAPGGSRDQGSTYIDADLAMCVGCLAHAVSAETGCPEDRMRLVFMGSVLDLTSGQTLSELGVTPSNNVIYMIRSLPSRTTSREAPALLGTDAEPSMLESLRMPVPIFPPLSSRPLTRSSARFSSDRERERERDGPTSSRQIPSLSGRERNGDTLMVSSSTDGERDEMRQRDRETREAMLRVIAQTEDLLAAGDPDLEPEERTRLEGVLGQIRQRLAESDARRSRLSELEGGLDRIRTGLNGLLRAGMRERDREREGEGEGEGEMEREVETERDLRRLIVSQLRSQERERRAEGEGGSGASRGSRRVPVIRRIRISRDMLPQLLGGMPGASGAMRPRETGTGRERESLSTDVAIRALLRDSLVEGGMSETEAREMVRGMVGAPAAASSTATDAPSATSTGTATATDAPSAASTTTGTGTTSTTETVADQSAEYQV</sequence>
<evidence type="ECO:0000313" key="4">
    <source>
        <dbReference type="EMBL" id="GIQ84761.1"/>
    </source>
</evidence>
<evidence type="ECO:0000313" key="5">
    <source>
        <dbReference type="Proteomes" id="UP000265618"/>
    </source>
</evidence>
<evidence type="ECO:0000259" key="2">
    <source>
        <dbReference type="PROSITE" id="PS50006"/>
    </source>
</evidence>
<dbReference type="PROSITE" id="PS50053">
    <property type="entry name" value="UBIQUITIN_2"/>
    <property type="match status" value="1"/>
</dbReference>
<dbReference type="PROSITE" id="PS50006">
    <property type="entry name" value="FHA_DOMAIN"/>
    <property type="match status" value="1"/>
</dbReference>
<reference evidence="4 5" key="1">
    <citation type="journal article" date="2018" name="PLoS ONE">
        <title>The draft genome of Kipferlia bialata reveals reductive genome evolution in fornicate parasites.</title>
        <authorList>
            <person name="Tanifuji G."/>
            <person name="Takabayashi S."/>
            <person name="Kume K."/>
            <person name="Takagi M."/>
            <person name="Nakayama T."/>
            <person name="Kamikawa R."/>
            <person name="Inagaki Y."/>
            <person name="Hashimoto T."/>
        </authorList>
    </citation>
    <scope>NUCLEOTIDE SEQUENCE [LARGE SCALE GENOMIC DNA]</scope>
    <source>
        <strain evidence="4">NY0173</strain>
    </source>
</reference>
<dbReference type="SUPFAM" id="SSF49879">
    <property type="entry name" value="SMAD/FHA domain"/>
    <property type="match status" value="1"/>
</dbReference>
<keyword evidence="5" id="KW-1185">Reference proteome</keyword>
<dbReference type="Gene3D" id="3.10.20.90">
    <property type="entry name" value="Phosphatidylinositol 3-kinase Catalytic Subunit, Chain A, domain 1"/>
    <property type="match status" value="1"/>
</dbReference>
<dbReference type="Gene3D" id="2.60.200.20">
    <property type="match status" value="1"/>
</dbReference>
<dbReference type="InterPro" id="IPR000626">
    <property type="entry name" value="Ubiquitin-like_dom"/>
</dbReference>
<dbReference type="AlphaFoldDB" id="A0A9K3GJR1"/>
<dbReference type="SUPFAM" id="SSF54236">
    <property type="entry name" value="Ubiquitin-like"/>
    <property type="match status" value="1"/>
</dbReference>
<feature type="compositionally biased region" description="Low complexity" evidence="1">
    <location>
        <begin position="219"/>
        <end position="232"/>
    </location>
</feature>
<feature type="region of interest" description="Disordered" evidence="1">
    <location>
        <begin position="216"/>
        <end position="283"/>
    </location>
</feature>
<evidence type="ECO:0008006" key="6">
    <source>
        <dbReference type="Google" id="ProtNLM"/>
    </source>
</evidence>
<dbReference type="InterPro" id="IPR000253">
    <property type="entry name" value="FHA_dom"/>
</dbReference>
<organism evidence="4 5">
    <name type="scientific">Kipferlia bialata</name>
    <dbReference type="NCBI Taxonomy" id="797122"/>
    <lineage>
        <taxon>Eukaryota</taxon>
        <taxon>Metamonada</taxon>
        <taxon>Carpediemonas-like organisms</taxon>
        <taxon>Kipferlia</taxon>
    </lineage>
</organism>
<name>A0A9K3GJR1_9EUKA</name>
<feature type="region of interest" description="Disordered" evidence="1">
    <location>
        <begin position="394"/>
        <end position="417"/>
    </location>
</feature>
<dbReference type="InterPro" id="IPR029071">
    <property type="entry name" value="Ubiquitin-like_domsf"/>
</dbReference>
<gene>
    <name evidence="4" type="ORF">KIPB_006315</name>
</gene>
<dbReference type="CDD" id="cd00060">
    <property type="entry name" value="FHA"/>
    <property type="match status" value="1"/>
</dbReference>
<feature type="domain" description="FHA" evidence="2">
    <location>
        <begin position="27"/>
        <end position="59"/>
    </location>
</feature>
<dbReference type="InterPro" id="IPR008984">
    <property type="entry name" value="SMAD_FHA_dom_sf"/>
</dbReference>
<feature type="compositionally biased region" description="Basic and acidic residues" evidence="1">
    <location>
        <begin position="271"/>
        <end position="283"/>
    </location>
</feature>
<feature type="compositionally biased region" description="Low complexity" evidence="1">
    <location>
        <begin position="491"/>
        <end position="532"/>
    </location>
</feature>